<proteinExistence type="inferred from homology"/>
<dbReference type="GeneID" id="84631318"/>
<dbReference type="RefSeq" id="WP_104951389.1">
    <property type="nucleotide sequence ID" value="NZ_CP026378.1"/>
</dbReference>
<dbReference type="PANTHER" id="PTHR37533:SF2">
    <property type="entry name" value="FLAGELLAR HOOK-LENGTH CONTROL PROTEIN"/>
    <property type="match status" value="1"/>
</dbReference>
<name>A0ABN5H5B5_9GAMM</name>
<dbReference type="InterPro" id="IPR038610">
    <property type="entry name" value="FliK-like_C_sf"/>
</dbReference>
<accession>A0ABN5H5B5</accession>
<evidence type="ECO:0000256" key="2">
    <source>
        <dbReference type="ARBA" id="ARBA00009149"/>
    </source>
</evidence>
<dbReference type="EMBL" id="CP026378">
    <property type="protein sequence ID" value="AUY23569.1"/>
    <property type="molecule type" value="Genomic_DNA"/>
</dbReference>
<keyword evidence="3" id="KW-1005">Bacterial flagellum biogenesis</keyword>
<sequence length="377" mass="38340">MMVNAVAALTGAAYDPAHTVPTAEGESGDFAAALENQQALLPLLVGGAQLEGDAPVDAALADAKAPDEEKPEDALAALWLTPQPAVAPAALNDAVLAAASPLSASAAPDEAVAPNGTAGTRAVADMLRMIAGPQASLGASTPASAAPQAQTASAQNESLFIFTPPTAQNSKADEREPAVALEFATADSRQQAQTISTSLTSAPAPVVAHAPASTPATVAAPPVSTPLPTPTAHAALEPEVGSPAWKQALSHQLTSFTRNGVHHAELRLHPEELGPLQISLRLHQDQAQLHFVTDHHQVRAALEAAMPHLRSSLAEAGIQLDQGSVGSEAPSWGATADSGSGHASHSQQEGESAQHAEPEEDPAPRMIVGRPGISIFA</sequence>
<comment type="function">
    <text evidence="1">Controls the length of the flagellar hook.</text>
</comment>
<evidence type="ECO:0000256" key="3">
    <source>
        <dbReference type="ARBA" id="ARBA00022795"/>
    </source>
</evidence>
<organism evidence="6 7">
    <name type="scientific">Mixta calida</name>
    <dbReference type="NCBI Taxonomy" id="665913"/>
    <lineage>
        <taxon>Bacteria</taxon>
        <taxon>Pseudomonadati</taxon>
        <taxon>Pseudomonadota</taxon>
        <taxon>Gammaproteobacteria</taxon>
        <taxon>Enterobacterales</taxon>
        <taxon>Erwiniaceae</taxon>
        <taxon>Mixta</taxon>
    </lineage>
</organism>
<reference evidence="6 7" key="1">
    <citation type="submission" date="2018-01" db="EMBL/GenBank/DDBJ databases">
        <title>Complete and assembled Genome of Pantoea calida DSM22759T.</title>
        <authorList>
            <person name="Stevens M.J.A."/>
            <person name="Zurfluh K."/>
            <person name="Stephan R."/>
        </authorList>
    </citation>
    <scope>NUCLEOTIDE SEQUENCE [LARGE SCALE GENOMIC DNA]</scope>
    <source>
        <strain evidence="6 7">DSM 22759</strain>
    </source>
</reference>
<dbReference type="InterPro" id="IPR001635">
    <property type="entry name" value="Flag_hook_Flik"/>
</dbReference>
<dbReference type="InterPro" id="IPR021136">
    <property type="entry name" value="Flagellar_hook_control-like_C"/>
</dbReference>
<dbReference type="PRINTS" id="PR01007">
    <property type="entry name" value="FLGHOOKFLIK"/>
</dbReference>
<gene>
    <name evidence="6" type="ORF">C2E16_00680</name>
</gene>
<dbReference type="Gene3D" id="3.30.750.140">
    <property type="match status" value="1"/>
</dbReference>
<comment type="similarity">
    <text evidence="2">Belongs to the FliK family.</text>
</comment>
<dbReference type="PANTHER" id="PTHR37533">
    <property type="entry name" value="FLAGELLAR HOOK-LENGTH CONTROL PROTEIN"/>
    <property type="match status" value="1"/>
</dbReference>
<evidence type="ECO:0000256" key="4">
    <source>
        <dbReference type="SAM" id="MobiDB-lite"/>
    </source>
</evidence>
<evidence type="ECO:0000259" key="5">
    <source>
        <dbReference type="Pfam" id="PF02120"/>
    </source>
</evidence>
<feature type="compositionally biased region" description="Polar residues" evidence="4">
    <location>
        <begin position="337"/>
        <end position="351"/>
    </location>
</feature>
<feature type="region of interest" description="Disordered" evidence="4">
    <location>
        <begin position="323"/>
        <end position="371"/>
    </location>
</feature>
<evidence type="ECO:0000313" key="7">
    <source>
        <dbReference type="Proteomes" id="UP000237673"/>
    </source>
</evidence>
<keyword evidence="7" id="KW-1185">Reference proteome</keyword>
<dbReference type="Proteomes" id="UP000237673">
    <property type="component" value="Chromosome"/>
</dbReference>
<dbReference type="CDD" id="cd17470">
    <property type="entry name" value="T3SS_Flik_C"/>
    <property type="match status" value="1"/>
</dbReference>
<protein>
    <recommendedName>
        <fullName evidence="5">Flagellar hook-length control protein-like C-terminal domain-containing protein</fullName>
    </recommendedName>
</protein>
<dbReference type="Pfam" id="PF02120">
    <property type="entry name" value="Flg_hook"/>
    <property type="match status" value="1"/>
</dbReference>
<evidence type="ECO:0000256" key="1">
    <source>
        <dbReference type="ARBA" id="ARBA00003944"/>
    </source>
</evidence>
<dbReference type="InterPro" id="IPR052563">
    <property type="entry name" value="FliK"/>
</dbReference>
<feature type="domain" description="Flagellar hook-length control protein-like C-terminal" evidence="5">
    <location>
        <begin position="252"/>
        <end position="330"/>
    </location>
</feature>
<evidence type="ECO:0000313" key="6">
    <source>
        <dbReference type="EMBL" id="AUY23569.1"/>
    </source>
</evidence>